<organism evidence="2 3">
    <name type="scientific">Photorhabdus luminescens subsp. mexicana</name>
    <dbReference type="NCBI Taxonomy" id="2100167"/>
    <lineage>
        <taxon>Bacteria</taxon>
        <taxon>Pseudomonadati</taxon>
        <taxon>Pseudomonadota</taxon>
        <taxon>Gammaproteobacteria</taxon>
        <taxon>Enterobacterales</taxon>
        <taxon>Morganellaceae</taxon>
        <taxon>Photorhabdus</taxon>
    </lineage>
</organism>
<reference evidence="2 3" key="1">
    <citation type="journal article" date="2019" name="Int. J. Syst. Evol. Microbiol.">
        <title>Photorhabdus khanii subsp. guanajuatensis subsp. nov., isolated from Heterorhabditis atacamensis, and Photorhabdus luminescens subsp. mexicana subsp. nov., isolated from Heterorhabditis mexicana entomopathogenic nematodes.</title>
        <authorList>
            <person name="Machado R.A.R."/>
            <person name="Bruno P."/>
            <person name="Arce C.C.M."/>
            <person name="Liechti N."/>
            <person name="Kohler A."/>
            <person name="Bernal J."/>
            <person name="Bruggmann R."/>
            <person name="Turlings T.C.J."/>
        </authorList>
    </citation>
    <scope>NUCLEOTIDE SEQUENCE [LARGE SCALE GENOMIC DNA]</scope>
    <source>
        <strain evidence="2 3">MEX47-22</strain>
    </source>
</reference>
<protein>
    <submittedName>
        <fullName evidence="2">Uncharacterized protein</fullName>
    </submittedName>
</protein>
<dbReference type="Proteomes" id="UP000295550">
    <property type="component" value="Unassembled WGS sequence"/>
</dbReference>
<comment type="caution">
    <text evidence="2">The sequence shown here is derived from an EMBL/GenBank/DDBJ whole genome shotgun (WGS) entry which is preliminary data.</text>
</comment>
<evidence type="ECO:0000313" key="2">
    <source>
        <dbReference type="EMBL" id="TDB54461.1"/>
    </source>
</evidence>
<accession>A0A4R4JM84</accession>
<sequence>MPISDLAKKIETRAGKYKTGENIETGNHLEITLSSGSSKSKDTSKPKRYNISAVKLIYPMDFKMHRDGKGANPREHRELCDRGE</sequence>
<proteinExistence type="predicted"/>
<name>A0A4R4JM84_PHOLU</name>
<dbReference type="RefSeq" id="WP_132344005.1">
    <property type="nucleotide sequence ID" value="NZ_CAWOLF010000004.1"/>
</dbReference>
<evidence type="ECO:0000256" key="1">
    <source>
        <dbReference type="SAM" id="MobiDB-lite"/>
    </source>
</evidence>
<evidence type="ECO:0000313" key="3">
    <source>
        <dbReference type="Proteomes" id="UP000295550"/>
    </source>
</evidence>
<dbReference type="AlphaFoldDB" id="A0A4R4JM84"/>
<feature type="region of interest" description="Disordered" evidence="1">
    <location>
        <begin position="64"/>
        <end position="84"/>
    </location>
</feature>
<dbReference type="EMBL" id="PUJX01000004">
    <property type="protein sequence ID" value="TDB54461.1"/>
    <property type="molecule type" value="Genomic_DNA"/>
</dbReference>
<gene>
    <name evidence="2" type="ORF">C5468_04655</name>
</gene>